<dbReference type="AlphaFoldDB" id="A0A9Q3QBK9"/>
<feature type="non-terminal residue" evidence="1">
    <location>
        <position position="95"/>
    </location>
</feature>
<evidence type="ECO:0000313" key="2">
    <source>
        <dbReference type="Proteomes" id="UP000765509"/>
    </source>
</evidence>
<comment type="caution">
    <text evidence="1">The sequence shown here is derived from an EMBL/GenBank/DDBJ whole genome shotgun (WGS) entry which is preliminary data.</text>
</comment>
<dbReference type="Proteomes" id="UP000765509">
    <property type="component" value="Unassembled WGS sequence"/>
</dbReference>
<proteinExistence type="predicted"/>
<name>A0A9Q3QBK9_9BASI</name>
<evidence type="ECO:0000313" key="1">
    <source>
        <dbReference type="EMBL" id="MBW0593196.1"/>
    </source>
</evidence>
<dbReference type="EMBL" id="AVOT02152833">
    <property type="protein sequence ID" value="MBW0593196.1"/>
    <property type="molecule type" value="Genomic_DNA"/>
</dbReference>
<protein>
    <submittedName>
        <fullName evidence="1">Uncharacterized protein</fullName>
    </submittedName>
</protein>
<organism evidence="1 2">
    <name type="scientific">Austropuccinia psidii MF-1</name>
    <dbReference type="NCBI Taxonomy" id="1389203"/>
    <lineage>
        <taxon>Eukaryota</taxon>
        <taxon>Fungi</taxon>
        <taxon>Dikarya</taxon>
        <taxon>Basidiomycota</taxon>
        <taxon>Pucciniomycotina</taxon>
        <taxon>Pucciniomycetes</taxon>
        <taxon>Pucciniales</taxon>
        <taxon>Sphaerophragmiaceae</taxon>
        <taxon>Austropuccinia</taxon>
    </lineage>
</organism>
<sequence length="95" mass="11011">MYGIELHNNKGRYFTIGENKCQKFAFLPFKRQIKVNKASPDNLELEKLNYEQLNEAAISLHLTYKQESELSALLYYNKEAFESDKEPLGAIVGHE</sequence>
<reference evidence="1" key="1">
    <citation type="submission" date="2021-03" db="EMBL/GenBank/DDBJ databases">
        <title>Draft genome sequence of rust myrtle Austropuccinia psidii MF-1, a brazilian biotype.</title>
        <authorList>
            <person name="Quecine M.C."/>
            <person name="Pachon D.M.R."/>
            <person name="Bonatelli M.L."/>
            <person name="Correr F.H."/>
            <person name="Franceschini L.M."/>
            <person name="Leite T.F."/>
            <person name="Margarido G.R.A."/>
            <person name="Almeida C.A."/>
            <person name="Ferrarezi J.A."/>
            <person name="Labate C.A."/>
        </authorList>
    </citation>
    <scope>NUCLEOTIDE SEQUENCE</scope>
    <source>
        <strain evidence="1">MF-1</strain>
    </source>
</reference>
<accession>A0A9Q3QBK9</accession>
<keyword evidence="2" id="KW-1185">Reference proteome</keyword>
<gene>
    <name evidence="1" type="ORF">O181_132911</name>
</gene>